<dbReference type="EMBL" id="CAUYUJ010006169">
    <property type="protein sequence ID" value="CAK0816355.1"/>
    <property type="molecule type" value="Genomic_DNA"/>
</dbReference>
<comment type="caution">
    <text evidence="3">The sequence shown here is derived from an EMBL/GenBank/DDBJ whole genome shotgun (WGS) entry which is preliminary data.</text>
</comment>
<reference evidence="3" key="1">
    <citation type="submission" date="2023-10" db="EMBL/GenBank/DDBJ databases">
        <authorList>
            <person name="Chen Y."/>
            <person name="Shah S."/>
            <person name="Dougan E. K."/>
            <person name="Thang M."/>
            <person name="Chan C."/>
        </authorList>
    </citation>
    <scope>NUCLEOTIDE SEQUENCE [LARGE SCALE GENOMIC DNA]</scope>
</reference>
<feature type="region of interest" description="Disordered" evidence="2">
    <location>
        <begin position="1"/>
        <end position="27"/>
    </location>
</feature>
<dbReference type="PROSITE" id="PS50082">
    <property type="entry name" value="WD_REPEATS_2"/>
    <property type="match status" value="1"/>
</dbReference>
<feature type="repeat" description="WD" evidence="1">
    <location>
        <begin position="132"/>
        <end position="165"/>
    </location>
</feature>
<feature type="region of interest" description="Disordered" evidence="2">
    <location>
        <begin position="58"/>
        <end position="77"/>
    </location>
</feature>
<organism evidence="3 4">
    <name type="scientific">Prorocentrum cordatum</name>
    <dbReference type="NCBI Taxonomy" id="2364126"/>
    <lineage>
        <taxon>Eukaryota</taxon>
        <taxon>Sar</taxon>
        <taxon>Alveolata</taxon>
        <taxon>Dinophyceae</taxon>
        <taxon>Prorocentrales</taxon>
        <taxon>Prorocentraceae</taxon>
        <taxon>Prorocentrum</taxon>
    </lineage>
</organism>
<gene>
    <name evidence="3" type="ORF">PCOR1329_LOCUS19350</name>
</gene>
<dbReference type="SUPFAM" id="SSF50978">
    <property type="entry name" value="WD40 repeat-like"/>
    <property type="match status" value="1"/>
</dbReference>
<keyword evidence="4" id="KW-1185">Reference proteome</keyword>
<dbReference type="InterPro" id="IPR001680">
    <property type="entry name" value="WD40_rpt"/>
</dbReference>
<name>A0ABN9RBK4_9DINO</name>
<evidence type="ECO:0000313" key="4">
    <source>
        <dbReference type="Proteomes" id="UP001189429"/>
    </source>
</evidence>
<feature type="region of interest" description="Disordered" evidence="2">
    <location>
        <begin position="173"/>
        <end position="250"/>
    </location>
</feature>
<protein>
    <submittedName>
        <fullName evidence="3">Uncharacterized protein</fullName>
    </submittedName>
</protein>
<proteinExistence type="predicted"/>
<dbReference type="SMART" id="SM00320">
    <property type="entry name" value="WD40"/>
    <property type="match status" value="1"/>
</dbReference>
<dbReference type="InterPro" id="IPR015943">
    <property type="entry name" value="WD40/YVTN_repeat-like_dom_sf"/>
</dbReference>
<evidence type="ECO:0000256" key="1">
    <source>
        <dbReference type="PROSITE-ProRule" id="PRU00221"/>
    </source>
</evidence>
<dbReference type="Pfam" id="PF00400">
    <property type="entry name" value="WD40"/>
    <property type="match status" value="1"/>
</dbReference>
<keyword evidence="1" id="KW-0853">WD repeat</keyword>
<dbReference type="PROSITE" id="PS50294">
    <property type="entry name" value="WD_REPEATS_REGION"/>
    <property type="match status" value="1"/>
</dbReference>
<dbReference type="Proteomes" id="UP001189429">
    <property type="component" value="Unassembled WGS sequence"/>
</dbReference>
<evidence type="ECO:0000256" key="2">
    <source>
        <dbReference type="SAM" id="MobiDB-lite"/>
    </source>
</evidence>
<evidence type="ECO:0000313" key="3">
    <source>
        <dbReference type="EMBL" id="CAK0816355.1"/>
    </source>
</evidence>
<dbReference type="InterPro" id="IPR036322">
    <property type="entry name" value="WD40_repeat_dom_sf"/>
</dbReference>
<sequence>MCTAPLATAAPGAGAPPAAPAGAVAPGAEPVKRRLWADLAAEEEVAARPDALQAATLPAGSRGLLEARPPEPPQAPRRQRAAAAADRAAEAAQADRLLKLWDYDEGVCKYVGCSAGEVLRHRPLLQAVADTGVGHSGQITCAAISPDQTFIVSAGTEGSVLIWTMPDAVLQQCHEGPLPGARQGAAAPSPPAPRPKPKAKTKGPSKGPSPNPQDDEARSRAQCLAALNSAMEDRRGGPRRPRRRAEDVGGGRRLALRGAVHGPALAQKRALGPVRFSFHRIGGVQGVTRTPGRTV</sequence>
<dbReference type="Gene3D" id="2.130.10.10">
    <property type="entry name" value="YVTN repeat-like/Quinoprotein amine dehydrogenase"/>
    <property type="match status" value="1"/>
</dbReference>
<accession>A0ABN9RBK4</accession>